<dbReference type="SUPFAM" id="SSF57850">
    <property type="entry name" value="RING/U-box"/>
    <property type="match status" value="1"/>
</dbReference>
<keyword evidence="3" id="KW-0862">Zinc</keyword>
<dbReference type="GO" id="GO:0016020">
    <property type="term" value="C:membrane"/>
    <property type="evidence" value="ECO:0007669"/>
    <property type="project" value="TreeGrafter"/>
</dbReference>
<dbReference type="GO" id="GO:0016567">
    <property type="term" value="P:protein ubiquitination"/>
    <property type="evidence" value="ECO:0007669"/>
    <property type="project" value="TreeGrafter"/>
</dbReference>
<keyword evidence="4" id="KW-0812">Transmembrane</keyword>
<dbReference type="Gene3D" id="3.30.40.10">
    <property type="entry name" value="Zinc/RING finger domain, C3HC4 (zinc finger)"/>
    <property type="match status" value="1"/>
</dbReference>
<evidence type="ECO:0000256" key="3">
    <source>
        <dbReference type="ARBA" id="ARBA00022833"/>
    </source>
</evidence>
<dbReference type="InterPro" id="IPR013083">
    <property type="entry name" value="Znf_RING/FYVE/PHD"/>
</dbReference>
<protein>
    <recommendedName>
        <fullName evidence="5">RING-CH-type domain-containing protein</fullName>
    </recommendedName>
</protein>
<dbReference type="Pfam" id="PF12906">
    <property type="entry name" value="RINGv"/>
    <property type="match status" value="1"/>
</dbReference>
<dbReference type="PANTHER" id="PTHR23012">
    <property type="entry name" value="RING/FYVE/PHD ZINC FINGER DOMAIN-CONTAINING"/>
    <property type="match status" value="1"/>
</dbReference>
<feature type="domain" description="RING-CH-type" evidence="5">
    <location>
        <begin position="17"/>
        <end position="79"/>
    </location>
</feature>
<feature type="transmembrane region" description="Helical" evidence="4">
    <location>
        <begin position="128"/>
        <end position="149"/>
    </location>
</feature>
<gene>
    <name evidence="6" type="ORF">DCAR_0103043</name>
</gene>
<evidence type="ECO:0000256" key="4">
    <source>
        <dbReference type="SAM" id="Phobius"/>
    </source>
</evidence>
<sequence length="206" mass="23327">MAETNGVTVYVDDIETEIAAGTPFCRICHEIEFESCKTLEAPCSCSGTVKYAHRDCIQRWCEEKGDTTCEICLQNFEPGYTVPVDKVLLDGSVTIRGSLLVPRRGQGGLDEQLITSEFSSNRWNCFRVVALIFTILFLLQHVFTLLVGATENFPFSLFILLVAKTTGIVLPIYVMILIVRSIRKSLRNRHQYEVNHLEHRVEIHST</sequence>
<keyword evidence="7" id="KW-1185">Reference proteome</keyword>
<dbReference type="EMBL" id="CP093343">
    <property type="protein sequence ID" value="WOG83865.1"/>
    <property type="molecule type" value="Genomic_DNA"/>
</dbReference>
<dbReference type="InterPro" id="IPR022143">
    <property type="entry name" value="DUF3675"/>
</dbReference>
<dbReference type="PROSITE" id="PS51292">
    <property type="entry name" value="ZF_RING_CH"/>
    <property type="match status" value="1"/>
</dbReference>
<proteinExistence type="predicted"/>
<dbReference type="FunFam" id="3.30.40.10:FF:000318">
    <property type="entry name" value="E3 ubiquitin-protein ligase MARCH4"/>
    <property type="match status" value="1"/>
</dbReference>
<dbReference type="PANTHER" id="PTHR23012:SF180">
    <property type="entry name" value="RING_FYVE_PHD ZINC FINGER SUPERFAMILY PROTEIN"/>
    <property type="match status" value="1"/>
</dbReference>
<reference evidence="6" key="2">
    <citation type="submission" date="2022-03" db="EMBL/GenBank/DDBJ databases">
        <title>Draft title - Genomic analysis of global carrot germplasm unveils the trajectory of domestication and the origin of high carotenoid orange carrot.</title>
        <authorList>
            <person name="Iorizzo M."/>
            <person name="Ellison S."/>
            <person name="Senalik D."/>
            <person name="Macko-Podgorni A."/>
            <person name="Grzebelus D."/>
            <person name="Bostan H."/>
            <person name="Rolling W."/>
            <person name="Curaba J."/>
            <person name="Simon P."/>
        </authorList>
    </citation>
    <scope>NUCLEOTIDE SEQUENCE</scope>
    <source>
        <tissue evidence="6">Leaf</tissue>
    </source>
</reference>
<organism evidence="6 7">
    <name type="scientific">Daucus carota subsp. sativus</name>
    <name type="common">Carrot</name>
    <dbReference type="NCBI Taxonomy" id="79200"/>
    <lineage>
        <taxon>Eukaryota</taxon>
        <taxon>Viridiplantae</taxon>
        <taxon>Streptophyta</taxon>
        <taxon>Embryophyta</taxon>
        <taxon>Tracheophyta</taxon>
        <taxon>Spermatophyta</taxon>
        <taxon>Magnoliopsida</taxon>
        <taxon>eudicotyledons</taxon>
        <taxon>Gunneridae</taxon>
        <taxon>Pentapetalae</taxon>
        <taxon>asterids</taxon>
        <taxon>campanulids</taxon>
        <taxon>Apiales</taxon>
        <taxon>Apiaceae</taxon>
        <taxon>Apioideae</taxon>
        <taxon>Scandiceae</taxon>
        <taxon>Daucinae</taxon>
        <taxon>Daucus</taxon>
        <taxon>Daucus sect. Daucus</taxon>
    </lineage>
</organism>
<accession>A0AAF1AKX6</accession>
<evidence type="ECO:0000259" key="5">
    <source>
        <dbReference type="PROSITE" id="PS51292"/>
    </source>
</evidence>
<evidence type="ECO:0000256" key="1">
    <source>
        <dbReference type="ARBA" id="ARBA00022723"/>
    </source>
</evidence>
<reference evidence="6" key="1">
    <citation type="journal article" date="2016" name="Nat. Genet.">
        <title>A high-quality carrot genome assembly provides new insights into carotenoid accumulation and asterid genome evolution.</title>
        <authorList>
            <person name="Iorizzo M."/>
            <person name="Ellison S."/>
            <person name="Senalik D."/>
            <person name="Zeng P."/>
            <person name="Satapoomin P."/>
            <person name="Huang J."/>
            <person name="Bowman M."/>
            <person name="Iovene M."/>
            <person name="Sanseverino W."/>
            <person name="Cavagnaro P."/>
            <person name="Yildiz M."/>
            <person name="Macko-Podgorni A."/>
            <person name="Moranska E."/>
            <person name="Grzebelus E."/>
            <person name="Grzebelus D."/>
            <person name="Ashrafi H."/>
            <person name="Zheng Z."/>
            <person name="Cheng S."/>
            <person name="Spooner D."/>
            <person name="Van Deynze A."/>
            <person name="Simon P."/>
        </authorList>
    </citation>
    <scope>NUCLEOTIDE SEQUENCE</scope>
    <source>
        <tissue evidence="6">Leaf</tissue>
    </source>
</reference>
<dbReference type="SMART" id="SM00744">
    <property type="entry name" value="RINGv"/>
    <property type="match status" value="1"/>
</dbReference>
<dbReference type="InterPro" id="IPR033275">
    <property type="entry name" value="MARCH-like"/>
</dbReference>
<dbReference type="Proteomes" id="UP000077755">
    <property type="component" value="Chromosome 1"/>
</dbReference>
<dbReference type="InterPro" id="IPR011016">
    <property type="entry name" value="Znf_RING-CH"/>
</dbReference>
<keyword evidence="4" id="KW-0472">Membrane</keyword>
<name>A0AAF1AKX6_DAUCS</name>
<dbReference type="GO" id="GO:0008270">
    <property type="term" value="F:zinc ion binding"/>
    <property type="evidence" value="ECO:0007669"/>
    <property type="project" value="UniProtKB-KW"/>
</dbReference>
<dbReference type="GO" id="GO:0004842">
    <property type="term" value="F:ubiquitin-protein transferase activity"/>
    <property type="evidence" value="ECO:0007669"/>
    <property type="project" value="TreeGrafter"/>
</dbReference>
<evidence type="ECO:0000313" key="6">
    <source>
        <dbReference type="EMBL" id="WOG83865.1"/>
    </source>
</evidence>
<dbReference type="AlphaFoldDB" id="A0AAF1AKX6"/>
<dbReference type="CDD" id="cd16495">
    <property type="entry name" value="RING_CH-C4HC3_MARCH"/>
    <property type="match status" value="1"/>
</dbReference>
<keyword evidence="4" id="KW-1133">Transmembrane helix</keyword>
<feature type="transmembrane region" description="Helical" evidence="4">
    <location>
        <begin position="155"/>
        <end position="179"/>
    </location>
</feature>
<evidence type="ECO:0000256" key="2">
    <source>
        <dbReference type="ARBA" id="ARBA00022771"/>
    </source>
</evidence>
<keyword evidence="1" id="KW-0479">Metal-binding</keyword>
<dbReference type="Pfam" id="PF12428">
    <property type="entry name" value="DUF3675"/>
    <property type="match status" value="1"/>
</dbReference>
<evidence type="ECO:0000313" key="7">
    <source>
        <dbReference type="Proteomes" id="UP000077755"/>
    </source>
</evidence>
<keyword evidence="2" id="KW-0863">Zinc-finger</keyword>